<accession>A0A939EWL2</accession>
<proteinExistence type="predicted"/>
<protein>
    <submittedName>
        <fullName evidence="1">Uncharacterized protein</fullName>
    </submittedName>
</protein>
<name>A0A939EWL2_9BACT</name>
<keyword evidence="2" id="KW-1185">Reference proteome</keyword>
<comment type="caution">
    <text evidence="1">The sequence shown here is derived from an EMBL/GenBank/DDBJ whole genome shotgun (WGS) entry which is preliminary data.</text>
</comment>
<organism evidence="1 2">
    <name type="scientific">Hymenobacter telluris</name>
    <dbReference type="NCBI Taxonomy" id="2816474"/>
    <lineage>
        <taxon>Bacteria</taxon>
        <taxon>Pseudomonadati</taxon>
        <taxon>Bacteroidota</taxon>
        <taxon>Cytophagia</taxon>
        <taxon>Cytophagales</taxon>
        <taxon>Hymenobacteraceae</taxon>
        <taxon>Hymenobacter</taxon>
    </lineage>
</organism>
<evidence type="ECO:0000313" key="1">
    <source>
        <dbReference type="EMBL" id="MBO0357965.1"/>
    </source>
</evidence>
<dbReference type="Proteomes" id="UP000664144">
    <property type="component" value="Unassembled WGS sequence"/>
</dbReference>
<gene>
    <name evidence="1" type="ORF">J0X19_08420</name>
</gene>
<dbReference type="EMBL" id="JAFLQZ010000004">
    <property type="protein sequence ID" value="MBO0357965.1"/>
    <property type="molecule type" value="Genomic_DNA"/>
</dbReference>
<sequence>MREFRNRLFLGLLLGALLLSAGLNVYCLRQLENQPLNYELESGLPVSMTELELAQARAELQACQESHANPTLSADTVALRSPGSFLAD</sequence>
<dbReference type="AlphaFoldDB" id="A0A939EWL2"/>
<evidence type="ECO:0000313" key="2">
    <source>
        <dbReference type="Proteomes" id="UP000664144"/>
    </source>
</evidence>
<dbReference type="RefSeq" id="WP_206983821.1">
    <property type="nucleotide sequence ID" value="NZ_JAFLQZ010000004.1"/>
</dbReference>
<reference evidence="1" key="1">
    <citation type="submission" date="2021-03" db="EMBL/GenBank/DDBJ databases">
        <authorList>
            <person name="Kim M.K."/>
        </authorList>
    </citation>
    <scope>NUCLEOTIDE SEQUENCE</scope>
    <source>
        <strain evidence="1">BT186</strain>
    </source>
</reference>